<sequence length="203" mass="22258">MEAEDGPFNKQGSVPFKWEIRPGEPRSKNDPSCPELDRKKPSVTNRSRSDLYTPKMLRPPPAGRLYYQPAPPAEPRARSFKSAPCPARQERCGSSTARARPVAAVSSDGCLPFPSLLRCATGGKERSTTKSRQPEYFSDVETPSRRSVSSFKSLSHFTESPVSSYFSSSGSSPPRPLNRSEFPGFPPLMVPGGRSSSDQYGVQ</sequence>
<dbReference type="EMBL" id="NQVE01000129">
    <property type="protein sequence ID" value="RAL45693.1"/>
    <property type="molecule type" value="Genomic_DNA"/>
</dbReference>
<name>A0A328DNV7_9ASTE</name>
<evidence type="ECO:0000313" key="2">
    <source>
        <dbReference type="EMBL" id="RAL45693.1"/>
    </source>
</evidence>
<feature type="compositionally biased region" description="Polar residues" evidence="1">
    <location>
        <begin position="194"/>
        <end position="203"/>
    </location>
</feature>
<accession>A0A328DNV7</accession>
<proteinExistence type="predicted"/>
<dbReference type="AlphaFoldDB" id="A0A328DNV7"/>
<comment type="caution">
    <text evidence="2">The sequence shown here is derived from an EMBL/GenBank/DDBJ whole genome shotgun (WGS) entry which is preliminary data.</text>
</comment>
<keyword evidence="3" id="KW-1185">Reference proteome</keyword>
<dbReference type="PANTHER" id="PTHR35466:SF4">
    <property type="entry name" value="EXPRESSED PROTEIN"/>
    <property type="match status" value="1"/>
</dbReference>
<reference evidence="2 3" key="1">
    <citation type="submission" date="2018-06" db="EMBL/GenBank/DDBJ databases">
        <title>The Genome of Cuscuta australis (Dodder) Provides Insight into the Evolution of Plant Parasitism.</title>
        <authorList>
            <person name="Liu H."/>
        </authorList>
    </citation>
    <scope>NUCLEOTIDE SEQUENCE [LARGE SCALE GENOMIC DNA]</scope>
    <source>
        <strain evidence="3">cv. Yunnan</strain>
        <tissue evidence="2">Vines</tissue>
    </source>
</reference>
<protein>
    <submittedName>
        <fullName evidence="2">Uncharacterized protein</fullName>
    </submittedName>
</protein>
<evidence type="ECO:0000313" key="3">
    <source>
        <dbReference type="Proteomes" id="UP000249390"/>
    </source>
</evidence>
<evidence type="ECO:0000256" key="1">
    <source>
        <dbReference type="SAM" id="MobiDB-lite"/>
    </source>
</evidence>
<feature type="compositionally biased region" description="Basic and acidic residues" evidence="1">
    <location>
        <begin position="18"/>
        <end position="40"/>
    </location>
</feature>
<gene>
    <name evidence="2" type="ORF">DM860_009557</name>
</gene>
<organism evidence="2 3">
    <name type="scientific">Cuscuta australis</name>
    <dbReference type="NCBI Taxonomy" id="267555"/>
    <lineage>
        <taxon>Eukaryota</taxon>
        <taxon>Viridiplantae</taxon>
        <taxon>Streptophyta</taxon>
        <taxon>Embryophyta</taxon>
        <taxon>Tracheophyta</taxon>
        <taxon>Spermatophyta</taxon>
        <taxon>Magnoliopsida</taxon>
        <taxon>eudicotyledons</taxon>
        <taxon>Gunneridae</taxon>
        <taxon>Pentapetalae</taxon>
        <taxon>asterids</taxon>
        <taxon>lamiids</taxon>
        <taxon>Solanales</taxon>
        <taxon>Convolvulaceae</taxon>
        <taxon>Cuscuteae</taxon>
        <taxon>Cuscuta</taxon>
        <taxon>Cuscuta subgen. Grammica</taxon>
        <taxon>Cuscuta sect. Cleistogrammica</taxon>
    </lineage>
</organism>
<dbReference type="Proteomes" id="UP000249390">
    <property type="component" value="Unassembled WGS sequence"/>
</dbReference>
<feature type="region of interest" description="Disordered" evidence="1">
    <location>
        <begin position="1"/>
        <end position="203"/>
    </location>
</feature>
<dbReference type="PANTHER" id="PTHR35466">
    <property type="entry name" value="SERINE/ARGININE REPETITIVE MATRIX PROTEIN 1"/>
    <property type="match status" value="1"/>
</dbReference>
<feature type="compositionally biased region" description="Low complexity" evidence="1">
    <location>
        <begin position="145"/>
        <end position="172"/>
    </location>
</feature>